<organism evidence="2 3">
    <name type="scientific">Pseudarthrobacter equi</name>
    <dbReference type="NCBI Taxonomy" id="728066"/>
    <lineage>
        <taxon>Bacteria</taxon>
        <taxon>Bacillati</taxon>
        <taxon>Actinomycetota</taxon>
        <taxon>Actinomycetes</taxon>
        <taxon>Micrococcales</taxon>
        <taxon>Micrococcaceae</taxon>
        <taxon>Pseudarthrobacter</taxon>
    </lineage>
</organism>
<protein>
    <submittedName>
        <fullName evidence="2">Uncharacterized protein</fullName>
    </submittedName>
</protein>
<dbReference type="AlphaFoldDB" id="A0A1H2BLS2"/>
<feature type="transmembrane region" description="Helical" evidence="1">
    <location>
        <begin position="7"/>
        <end position="26"/>
    </location>
</feature>
<keyword evidence="3" id="KW-1185">Reference proteome</keyword>
<reference evidence="3" key="1">
    <citation type="submission" date="2016-10" db="EMBL/GenBank/DDBJ databases">
        <authorList>
            <person name="Varghese N."/>
            <person name="Submissions S."/>
        </authorList>
    </citation>
    <scope>NUCLEOTIDE SEQUENCE [LARGE SCALE GENOMIC DNA]</scope>
    <source>
        <strain evidence="3">IMMIB L-1606</strain>
    </source>
</reference>
<sequence>MNTRPQIAGLVAGIFMLIWAAIFLTWMPVDALRLVTGIVLVPLGLWFAARYIVLRRRSDRPSPAARAKP</sequence>
<keyword evidence="1" id="KW-0812">Transmembrane</keyword>
<evidence type="ECO:0000313" key="2">
    <source>
        <dbReference type="EMBL" id="SDT59215.1"/>
    </source>
</evidence>
<dbReference type="Proteomes" id="UP000198751">
    <property type="component" value="Chromosome I"/>
</dbReference>
<accession>A0A1H2BLS2</accession>
<keyword evidence="1" id="KW-0472">Membrane</keyword>
<name>A0A1H2BLS2_9MICC</name>
<proteinExistence type="predicted"/>
<dbReference type="EMBL" id="LT629779">
    <property type="protein sequence ID" value="SDT59215.1"/>
    <property type="molecule type" value="Genomic_DNA"/>
</dbReference>
<gene>
    <name evidence="2" type="ORF">SAMN04489743_3798</name>
</gene>
<evidence type="ECO:0000256" key="1">
    <source>
        <dbReference type="SAM" id="Phobius"/>
    </source>
</evidence>
<keyword evidence="1" id="KW-1133">Transmembrane helix</keyword>
<evidence type="ECO:0000313" key="3">
    <source>
        <dbReference type="Proteomes" id="UP000198751"/>
    </source>
</evidence>
<feature type="transmembrane region" description="Helical" evidence="1">
    <location>
        <begin position="32"/>
        <end position="53"/>
    </location>
</feature>